<reference evidence="2 3" key="1">
    <citation type="submission" date="2018-02" db="EMBL/GenBank/DDBJ databases">
        <title>Draft genome of wild Prunus yedoensis var. nudiflora.</title>
        <authorList>
            <person name="Baek S."/>
            <person name="Kim J.-H."/>
            <person name="Choi K."/>
            <person name="Kim G.-B."/>
            <person name="Cho A."/>
            <person name="Jang H."/>
            <person name="Shin C.-H."/>
            <person name="Yu H.-J."/>
            <person name="Mun J.-H."/>
        </authorList>
    </citation>
    <scope>NUCLEOTIDE SEQUENCE [LARGE SCALE GENOMIC DNA]</scope>
    <source>
        <strain evidence="3">cv. Jeju island</strain>
        <tissue evidence="2">Leaf</tissue>
    </source>
</reference>
<dbReference type="PANTHER" id="PTHR35986">
    <property type="entry name" value="EXPRESSED PROTEIN"/>
    <property type="match status" value="1"/>
</dbReference>
<protein>
    <submittedName>
        <fullName evidence="2">Uncharacterized protein</fullName>
    </submittedName>
</protein>
<feature type="compositionally biased region" description="Basic and acidic residues" evidence="1">
    <location>
        <begin position="257"/>
        <end position="267"/>
    </location>
</feature>
<organism evidence="2 3">
    <name type="scientific">Prunus yedoensis var. nudiflora</name>
    <dbReference type="NCBI Taxonomy" id="2094558"/>
    <lineage>
        <taxon>Eukaryota</taxon>
        <taxon>Viridiplantae</taxon>
        <taxon>Streptophyta</taxon>
        <taxon>Embryophyta</taxon>
        <taxon>Tracheophyta</taxon>
        <taxon>Spermatophyta</taxon>
        <taxon>Magnoliopsida</taxon>
        <taxon>eudicotyledons</taxon>
        <taxon>Gunneridae</taxon>
        <taxon>Pentapetalae</taxon>
        <taxon>rosids</taxon>
        <taxon>fabids</taxon>
        <taxon>Rosales</taxon>
        <taxon>Rosaceae</taxon>
        <taxon>Amygdaloideae</taxon>
        <taxon>Amygdaleae</taxon>
        <taxon>Prunus</taxon>
    </lineage>
</organism>
<feature type="compositionally biased region" description="Basic and acidic residues" evidence="1">
    <location>
        <begin position="186"/>
        <end position="201"/>
    </location>
</feature>
<keyword evidence="3" id="KW-1185">Reference proteome</keyword>
<feature type="compositionally biased region" description="Basic residues" evidence="1">
    <location>
        <begin position="241"/>
        <end position="256"/>
    </location>
</feature>
<dbReference type="AlphaFoldDB" id="A0A314U753"/>
<sequence length="267" mass="30335">MGEVLFELEQHFRSKQVNLTPEERTLLLTCKSKALREFTFGSLAAATVAWTASSKLNKLIRINLSGGAAALFGLWRISRSLDSCVNHILSQDGSRMQAELANIMVRKYQNDPSRMRLISKQFYSEKVFDDATSDQPTIRWRYRNYFSDNITHGRETNDSDSYSNSQGDSDKGSHGNPHNTSGSDSQHTKNVSDKKWVKFDPKQVPTNSGVDAMVDPLDCVFGNTTSEEILLPSTSSSSPKAHTRNRKRSHRRRRMHHQEDLPHYQQT</sequence>
<dbReference type="STRING" id="2094558.A0A314U753"/>
<feature type="compositionally biased region" description="Polar residues" evidence="1">
    <location>
        <begin position="229"/>
        <end position="240"/>
    </location>
</feature>
<feature type="compositionally biased region" description="Polar residues" evidence="1">
    <location>
        <begin position="176"/>
        <end position="185"/>
    </location>
</feature>
<gene>
    <name evidence="2" type="ORF">Pyn_36251</name>
</gene>
<feature type="region of interest" description="Disordered" evidence="1">
    <location>
        <begin position="229"/>
        <end position="267"/>
    </location>
</feature>
<proteinExistence type="predicted"/>
<feature type="region of interest" description="Disordered" evidence="1">
    <location>
        <begin position="153"/>
        <end position="215"/>
    </location>
</feature>
<dbReference type="Proteomes" id="UP000250321">
    <property type="component" value="Unassembled WGS sequence"/>
</dbReference>
<accession>A0A314U753</accession>
<evidence type="ECO:0000313" key="2">
    <source>
        <dbReference type="EMBL" id="PQM32938.1"/>
    </source>
</evidence>
<comment type="caution">
    <text evidence="2">The sequence shown here is derived from an EMBL/GenBank/DDBJ whole genome shotgun (WGS) entry which is preliminary data.</text>
</comment>
<dbReference type="PANTHER" id="PTHR35986:SF1">
    <property type="entry name" value="OS10G0430800 PROTEIN"/>
    <property type="match status" value="1"/>
</dbReference>
<dbReference type="EMBL" id="PJQY01003987">
    <property type="protein sequence ID" value="PQM32938.1"/>
    <property type="molecule type" value="Genomic_DNA"/>
</dbReference>
<name>A0A314U753_PRUYE</name>
<dbReference type="OrthoDB" id="1899410at2759"/>
<evidence type="ECO:0000256" key="1">
    <source>
        <dbReference type="SAM" id="MobiDB-lite"/>
    </source>
</evidence>
<evidence type="ECO:0000313" key="3">
    <source>
        <dbReference type="Proteomes" id="UP000250321"/>
    </source>
</evidence>